<dbReference type="AlphaFoldDB" id="A0A0D0APW9"/>
<evidence type="ECO:0000313" key="1">
    <source>
        <dbReference type="EMBL" id="KIK40034.1"/>
    </source>
</evidence>
<organism evidence="1 2">
    <name type="scientific">Suillus luteus UH-Slu-Lm8-n1</name>
    <dbReference type="NCBI Taxonomy" id="930992"/>
    <lineage>
        <taxon>Eukaryota</taxon>
        <taxon>Fungi</taxon>
        <taxon>Dikarya</taxon>
        <taxon>Basidiomycota</taxon>
        <taxon>Agaricomycotina</taxon>
        <taxon>Agaricomycetes</taxon>
        <taxon>Agaricomycetidae</taxon>
        <taxon>Boletales</taxon>
        <taxon>Suillineae</taxon>
        <taxon>Suillaceae</taxon>
        <taxon>Suillus</taxon>
    </lineage>
</organism>
<dbReference type="OrthoDB" id="2686755at2759"/>
<gene>
    <name evidence="1" type="ORF">CY34DRAFT_88110</name>
</gene>
<reference evidence="1 2" key="1">
    <citation type="submission" date="2014-04" db="EMBL/GenBank/DDBJ databases">
        <authorList>
            <consortium name="DOE Joint Genome Institute"/>
            <person name="Kuo A."/>
            <person name="Ruytinx J."/>
            <person name="Rineau F."/>
            <person name="Colpaert J."/>
            <person name="Kohler A."/>
            <person name="Nagy L.G."/>
            <person name="Floudas D."/>
            <person name="Copeland A."/>
            <person name="Barry K.W."/>
            <person name="Cichocki N."/>
            <person name="Veneault-Fourrey C."/>
            <person name="LaButti K."/>
            <person name="Lindquist E.A."/>
            <person name="Lipzen A."/>
            <person name="Lundell T."/>
            <person name="Morin E."/>
            <person name="Murat C."/>
            <person name="Sun H."/>
            <person name="Tunlid A."/>
            <person name="Henrissat B."/>
            <person name="Grigoriev I.V."/>
            <person name="Hibbett D.S."/>
            <person name="Martin F."/>
            <person name="Nordberg H.P."/>
            <person name="Cantor M.N."/>
            <person name="Hua S.X."/>
        </authorList>
    </citation>
    <scope>NUCLEOTIDE SEQUENCE [LARGE SCALE GENOMIC DNA]</scope>
    <source>
        <strain evidence="1 2">UH-Slu-Lm8-n1</strain>
    </source>
</reference>
<name>A0A0D0APW9_9AGAM</name>
<keyword evidence="2" id="KW-1185">Reference proteome</keyword>
<sequence length="68" mass="7945">ILNYWWDQQESYVGSIFKFKAWMDVMVRMYSPITEDADGDADDESPRIRPTRKLLVLITLSLTFISNG</sequence>
<protein>
    <submittedName>
        <fullName evidence="1">Unplaced genomic scaffold CY34scaffold_187, whole genome shotgun sequence</fullName>
    </submittedName>
</protein>
<reference evidence="2" key="2">
    <citation type="submission" date="2015-01" db="EMBL/GenBank/DDBJ databases">
        <title>Evolutionary Origins and Diversification of the Mycorrhizal Mutualists.</title>
        <authorList>
            <consortium name="DOE Joint Genome Institute"/>
            <consortium name="Mycorrhizal Genomics Consortium"/>
            <person name="Kohler A."/>
            <person name="Kuo A."/>
            <person name="Nagy L.G."/>
            <person name="Floudas D."/>
            <person name="Copeland A."/>
            <person name="Barry K.W."/>
            <person name="Cichocki N."/>
            <person name="Veneault-Fourrey C."/>
            <person name="LaButti K."/>
            <person name="Lindquist E.A."/>
            <person name="Lipzen A."/>
            <person name="Lundell T."/>
            <person name="Morin E."/>
            <person name="Murat C."/>
            <person name="Riley R."/>
            <person name="Ohm R."/>
            <person name="Sun H."/>
            <person name="Tunlid A."/>
            <person name="Henrissat B."/>
            <person name="Grigoriev I.V."/>
            <person name="Hibbett D.S."/>
            <person name="Martin F."/>
        </authorList>
    </citation>
    <scope>NUCLEOTIDE SEQUENCE [LARGE SCALE GENOMIC DNA]</scope>
    <source>
        <strain evidence="2">UH-Slu-Lm8-n1</strain>
    </source>
</reference>
<feature type="non-terminal residue" evidence="1">
    <location>
        <position position="1"/>
    </location>
</feature>
<accession>A0A0D0APW9</accession>
<dbReference type="Proteomes" id="UP000054485">
    <property type="component" value="Unassembled WGS sequence"/>
</dbReference>
<dbReference type="InParanoid" id="A0A0D0APW9"/>
<dbReference type="HOGENOM" id="CLU_2801157_0_0_1"/>
<proteinExistence type="predicted"/>
<dbReference type="EMBL" id="KN835318">
    <property type="protein sequence ID" value="KIK40034.1"/>
    <property type="molecule type" value="Genomic_DNA"/>
</dbReference>
<evidence type="ECO:0000313" key="2">
    <source>
        <dbReference type="Proteomes" id="UP000054485"/>
    </source>
</evidence>